<dbReference type="Proteomes" id="UP000198287">
    <property type="component" value="Unassembled WGS sequence"/>
</dbReference>
<dbReference type="AlphaFoldDB" id="A0A226EEV6"/>
<evidence type="ECO:0000313" key="2">
    <source>
        <dbReference type="Proteomes" id="UP000198287"/>
    </source>
</evidence>
<proteinExistence type="predicted"/>
<name>A0A226EEV6_FOLCA</name>
<sequence length="347" mass="39385">MGRNSEGDLFKDVCQFEIPHEIEIFEHCAKELHNLDENEHDKFWSYTATPNLQSKRYDNVKLNTSWRLKTVIIKCMTQDTLLVQETNNFLNHLAIPARKIKDIHMKSSTCEEIIREGLNCFISCHGRWATVKALRWILLFNEFKSVHDEMICMIDNFCHADGTLDSEKLKAYKPNSIPDESYLIPDQTPVTDNSPQGITLTINYPELKLSVSINIDSILNVLGTKVLDLVKEMCIPQGHINLLKNMYTNLELFGQLDFENARTFLVQALTECIKSSGAEDTIKGLQKHELIDVSTFSPSNPNENEFIKIKPDGNEGIPSAAKLAEELGLTSYRSATYAQVVKLSISD</sequence>
<dbReference type="EMBL" id="LNIX01000004">
    <property type="protein sequence ID" value="OXA55798.1"/>
    <property type="molecule type" value="Genomic_DNA"/>
</dbReference>
<protein>
    <submittedName>
        <fullName evidence="1">D-amino-acid oxidase</fullName>
    </submittedName>
</protein>
<comment type="caution">
    <text evidence="1">The sequence shown here is derived from an EMBL/GenBank/DDBJ whole genome shotgun (WGS) entry which is preliminary data.</text>
</comment>
<accession>A0A226EEV6</accession>
<gene>
    <name evidence="1" type="ORF">Fcan01_09851</name>
</gene>
<organism evidence="1 2">
    <name type="scientific">Folsomia candida</name>
    <name type="common">Springtail</name>
    <dbReference type="NCBI Taxonomy" id="158441"/>
    <lineage>
        <taxon>Eukaryota</taxon>
        <taxon>Metazoa</taxon>
        <taxon>Ecdysozoa</taxon>
        <taxon>Arthropoda</taxon>
        <taxon>Hexapoda</taxon>
        <taxon>Collembola</taxon>
        <taxon>Entomobryomorpha</taxon>
        <taxon>Isotomoidea</taxon>
        <taxon>Isotomidae</taxon>
        <taxon>Proisotominae</taxon>
        <taxon>Folsomia</taxon>
    </lineage>
</organism>
<keyword evidence="2" id="KW-1185">Reference proteome</keyword>
<evidence type="ECO:0000313" key="1">
    <source>
        <dbReference type="EMBL" id="OXA55798.1"/>
    </source>
</evidence>
<reference evidence="1 2" key="1">
    <citation type="submission" date="2015-12" db="EMBL/GenBank/DDBJ databases">
        <title>The genome of Folsomia candida.</title>
        <authorList>
            <person name="Faddeeva A."/>
            <person name="Derks M.F."/>
            <person name="Anvar Y."/>
            <person name="Smit S."/>
            <person name="Van Straalen N."/>
            <person name="Roelofs D."/>
        </authorList>
    </citation>
    <scope>NUCLEOTIDE SEQUENCE [LARGE SCALE GENOMIC DNA]</scope>
    <source>
        <strain evidence="1 2">VU population</strain>
        <tissue evidence="1">Whole body</tissue>
    </source>
</reference>